<comment type="caution">
    <text evidence="1">The sequence shown here is derived from an EMBL/GenBank/DDBJ whole genome shotgun (WGS) entry which is preliminary data.</text>
</comment>
<protein>
    <submittedName>
        <fullName evidence="1">Uncharacterized protein</fullName>
    </submittedName>
</protein>
<dbReference type="EMBL" id="ABCB02000018">
    <property type="protein sequence ID" value="EDO61599.1"/>
    <property type="molecule type" value="Genomic_DNA"/>
</dbReference>
<dbReference type="AlphaFoldDB" id="A7VTV3"/>
<dbReference type="Proteomes" id="UP000003490">
    <property type="component" value="Unassembled WGS sequence"/>
</dbReference>
<name>A7VTV3_9FIRM</name>
<evidence type="ECO:0000313" key="2">
    <source>
        <dbReference type="Proteomes" id="UP000003490"/>
    </source>
</evidence>
<accession>A7VTV3</accession>
<evidence type="ECO:0000313" key="1">
    <source>
        <dbReference type="EMBL" id="EDO61599.1"/>
    </source>
</evidence>
<proteinExistence type="predicted"/>
<sequence length="39" mass="4004">MGRPDKEALAAGIKRSKPTAGGLAAAKKLLVKLLPVYGI</sequence>
<reference evidence="1 2" key="2">
    <citation type="submission" date="2007-08" db="EMBL/GenBank/DDBJ databases">
        <authorList>
            <person name="Fulton L."/>
            <person name="Clifton S."/>
            <person name="Fulton B."/>
            <person name="Xu J."/>
            <person name="Minx P."/>
            <person name="Pepin K.H."/>
            <person name="Johnson M."/>
            <person name="Thiruvilangam P."/>
            <person name="Bhonagiri V."/>
            <person name="Nash W.E."/>
            <person name="Wang C."/>
            <person name="Mardis E.R."/>
            <person name="Wilson R.K."/>
        </authorList>
    </citation>
    <scope>NUCLEOTIDE SEQUENCE [LARGE SCALE GENOMIC DNA]</scope>
    <source>
        <strain evidence="1 2">DSM 753</strain>
    </source>
</reference>
<dbReference type="HOGENOM" id="CLU_3307399_0_0_9"/>
<reference evidence="1 2" key="1">
    <citation type="submission" date="2007-08" db="EMBL/GenBank/DDBJ databases">
        <title>Draft genome sequence of Clostridium leptum (DSM 753).</title>
        <authorList>
            <person name="Sudarsanam P."/>
            <person name="Ley R."/>
            <person name="Guruge J."/>
            <person name="Turnbaugh P.J."/>
            <person name="Mahowald M."/>
            <person name="Liep D."/>
            <person name="Gordon J."/>
        </authorList>
    </citation>
    <scope>NUCLEOTIDE SEQUENCE [LARGE SCALE GENOMIC DNA]</scope>
    <source>
        <strain evidence="1 2">DSM 753</strain>
    </source>
</reference>
<gene>
    <name evidence="1" type="ORF">CLOLEP_01996</name>
</gene>
<organism evidence="1 2">
    <name type="scientific">[Clostridium] leptum DSM 753</name>
    <dbReference type="NCBI Taxonomy" id="428125"/>
    <lineage>
        <taxon>Bacteria</taxon>
        <taxon>Bacillati</taxon>
        <taxon>Bacillota</taxon>
        <taxon>Clostridia</taxon>
        <taxon>Eubacteriales</taxon>
        <taxon>Oscillospiraceae</taxon>
        <taxon>Oscillospiraceae incertae sedis</taxon>
    </lineage>
</organism>